<evidence type="ECO:0000256" key="8">
    <source>
        <dbReference type="HAMAP-Rule" id="MF_00083"/>
    </source>
</evidence>
<sequence>MKCIVGLGNPGLKYRSTRHNIGFIVVDELLKRNNWTLSKNKFNGHYTMETLHNEKVLILEPQTYMNLSGESLKPLMDFYDLAPEDVVVIYDDLDLPLGKIRLRQTGGHGGHNGVRSIIDHLGTKKFNRIRFGIGRPVTPIPVIDYVLGNFQKEEQTTLEQAVDHAVNALEAWMTEPFPKVMNDYNQ</sequence>
<dbReference type="PROSITE" id="PS01195">
    <property type="entry name" value="PEPT_TRNA_HYDROL_1"/>
    <property type="match status" value="1"/>
</dbReference>
<keyword evidence="3 8" id="KW-0378">Hydrolase</keyword>
<dbReference type="RefSeq" id="WP_109984875.1">
    <property type="nucleotide sequence ID" value="NZ_QGTD01000012.1"/>
</dbReference>
<dbReference type="AlphaFoldDB" id="A0A317KWH4"/>
<dbReference type="NCBIfam" id="TIGR00447">
    <property type="entry name" value="pth"/>
    <property type="match status" value="1"/>
</dbReference>
<feature type="binding site" evidence="8">
    <location>
        <position position="14"/>
    </location>
    <ligand>
        <name>tRNA</name>
        <dbReference type="ChEBI" id="CHEBI:17843"/>
    </ligand>
</feature>
<keyword evidence="12" id="KW-1185">Reference proteome</keyword>
<keyword evidence="8" id="KW-0963">Cytoplasm</keyword>
<reference evidence="11 12" key="1">
    <citation type="submission" date="2018-05" db="EMBL/GenBank/DDBJ databases">
        <title>Genomic analysis of Gracilibacillus dipsosauri DD1 reveals novel features of a salt-tolerant amylase.</title>
        <authorList>
            <person name="Deutch C.E."/>
            <person name="Yang S."/>
        </authorList>
    </citation>
    <scope>NUCLEOTIDE SEQUENCE [LARGE SCALE GENOMIC DNA]</scope>
    <source>
        <strain evidence="11 12">DD1</strain>
    </source>
</reference>
<organism evidence="11 12">
    <name type="scientific">Gracilibacillus dipsosauri</name>
    <dbReference type="NCBI Taxonomy" id="178340"/>
    <lineage>
        <taxon>Bacteria</taxon>
        <taxon>Bacillati</taxon>
        <taxon>Bacillota</taxon>
        <taxon>Bacilli</taxon>
        <taxon>Bacillales</taxon>
        <taxon>Bacillaceae</taxon>
        <taxon>Gracilibacillus</taxon>
    </lineage>
</organism>
<evidence type="ECO:0000256" key="9">
    <source>
        <dbReference type="RuleBase" id="RU000673"/>
    </source>
</evidence>
<feature type="site" description="Discriminates between blocked and unblocked aminoacyl-tRNA" evidence="8">
    <location>
        <position position="9"/>
    </location>
</feature>
<evidence type="ECO:0000256" key="5">
    <source>
        <dbReference type="ARBA" id="ARBA00038063"/>
    </source>
</evidence>
<evidence type="ECO:0000256" key="6">
    <source>
        <dbReference type="ARBA" id="ARBA00048707"/>
    </source>
</evidence>
<dbReference type="Pfam" id="PF01195">
    <property type="entry name" value="Pept_tRNA_hydro"/>
    <property type="match status" value="1"/>
</dbReference>
<evidence type="ECO:0000313" key="11">
    <source>
        <dbReference type="EMBL" id="PWU67831.1"/>
    </source>
</evidence>
<evidence type="ECO:0000256" key="7">
    <source>
        <dbReference type="ARBA" id="ARBA00050038"/>
    </source>
</evidence>
<comment type="function">
    <text evidence="8">Hydrolyzes ribosome-free peptidyl-tRNAs (with 1 or more amino acids incorporated), which drop off the ribosome during protein synthesis, or as a result of ribosome stalling.</text>
</comment>
<protein>
    <recommendedName>
        <fullName evidence="7 8">Peptidyl-tRNA hydrolase</fullName>
        <shortName evidence="8">Pth</shortName>
        <ecNumber evidence="1 8">3.1.1.29</ecNumber>
    </recommendedName>
</protein>
<dbReference type="GO" id="GO:0072344">
    <property type="term" value="P:rescue of stalled ribosome"/>
    <property type="evidence" value="ECO:0007669"/>
    <property type="project" value="UniProtKB-UniRule"/>
</dbReference>
<gene>
    <name evidence="8" type="primary">pth</name>
    <name evidence="11" type="ORF">DLJ74_13555</name>
</gene>
<evidence type="ECO:0000313" key="12">
    <source>
        <dbReference type="Proteomes" id="UP000245624"/>
    </source>
</evidence>
<dbReference type="OrthoDB" id="9800507at2"/>
<dbReference type="EC" id="3.1.1.29" evidence="1 8"/>
<dbReference type="GO" id="GO:0000049">
    <property type="term" value="F:tRNA binding"/>
    <property type="evidence" value="ECO:0007669"/>
    <property type="project" value="UniProtKB-UniRule"/>
</dbReference>
<feature type="site" description="Stabilizes the basic form of H active site to accept a proton" evidence="8">
    <location>
        <position position="91"/>
    </location>
</feature>
<dbReference type="GO" id="GO:0004045">
    <property type="term" value="F:peptidyl-tRNA hydrolase activity"/>
    <property type="evidence" value="ECO:0007669"/>
    <property type="project" value="UniProtKB-UniRule"/>
</dbReference>
<feature type="binding site" evidence="8">
    <location>
        <position position="64"/>
    </location>
    <ligand>
        <name>tRNA</name>
        <dbReference type="ChEBI" id="CHEBI:17843"/>
    </ligand>
</feature>
<dbReference type="InterPro" id="IPR036416">
    <property type="entry name" value="Pept_tRNA_hydro_sf"/>
</dbReference>
<dbReference type="GO" id="GO:0005737">
    <property type="term" value="C:cytoplasm"/>
    <property type="evidence" value="ECO:0007669"/>
    <property type="project" value="UniProtKB-SubCell"/>
</dbReference>
<dbReference type="FunFam" id="3.40.50.1470:FF:000001">
    <property type="entry name" value="Peptidyl-tRNA hydrolase"/>
    <property type="match status" value="1"/>
</dbReference>
<evidence type="ECO:0000256" key="10">
    <source>
        <dbReference type="RuleBase" id="RU004320"/>
    </source>
</evidence>
<accession>A0A317KWH4</accession>
<keyword evidence="2 8" id="KW-0820">tRNA-binding</keyword>
<dbReference type="Proteomes" id="UP000245624">
    <property type="component" value="Unassembled WGS sequence"/>
</dbReference>
<dbReference type="PANTHER" id="PTHR17224">
    <property type="entry name" value="PEPTIDYL-TRNA HYDROLASE"/>
    <property type="match status" value="1"/>
</dbReference>
<dbReference type="GO" id="GO:0006515">
    <property type="term" value="P:protein quality control for misfolded or incompletely synthesized proteins"/>
    <property type="evidence" value="ECO:0007669"/>
    <property type="project" value="UniProtKB-UniRule"/>
</dbReference>
<evidence type="ECO:0000256" key="1">
    <source>
        <dbReference type="ARBA" id="ARBA00013260"/>
    </source>
</evidence>
<feature type="active site" description="Proton acceptor" evidence="8">
    <location>
        <position position="19"/>
    </location>
</feature>
<dbReference type="HAMAP" id="MF_00083">
    <property type="entry name" value="Pept_tRNA_hydro_bact"/>
    <property type="match status" value="1"/>
</dbReference>
<proteinExistence type="inferred from homology"/>
<evidence type="ECO:0000256" key="2">
    <source>
        <dbReference type="ARBA" id="ARBA00022555"/>
    </source>
</evidence>
<comment type="catalytic activity">
    <reaction evidence="6 8 9">
        <text>an N-acyl-L-alpha-aminoacyl-tRNA + H2O = an N-acyl-L-amino acid + a tRNA + H(+)</text>
        <dbReference type="Rhea" id="RHEA:54448"/>
        <dbReference type="Rhea" id="RHEA-COMP:10123"/>
        <dbReference type="Rhea" id="RHEA-COMP:13883"/>
        <dbReference type="ChEBI" id="CHEBI:15377"/>
        <dbReference type="ChEBI" id="CHEBI:15378"/>
        <dbReference type="ChEBI" id="CHEBI:59874"/>
        <dbReference type="ChEBI" id="CHEBI:78442"/>
        <dbReference type="ChEBI" id="CHEBI:138191"/>
        <dbReference type="EC" id="3.1.1.29"/>
    </reaction>
</comment>
<comment type="subcellular location">
    <subcellularLocation>
        <location evidence="8">Cytoplasm</location>
    </subcellularLocation>
</comment>
<dbReference type="InterPro" id="IPR018171">
    <property type="entry name" value="Pept_tRNA_hydro_CS"/>
</dbReference>
<comment type="subunit">
    <text evidence="8">Monomer.</text>
</comment>
<evidence type="ECO:0000256" key="3">
    <source>
        <dbReference type="ARBA" id="ARBA00022801"/>
    </source>
</evidence>
<dbReference type="InterPro" id="IPR001328">
    <property type="entry name" value="Pept_tRNA_hydro"/>
</dbReference>
<comment type="similarity">
    <text evidence="5 8 10">Belongs to the PTH family.</text>
</comment>
<comment type="function">
    <text evidence="8">Catalyzes the release of premature peptidyl moieties from peptidyl-tRNA molecules trapped in stalled 50S ribosomal subunits, and thus maintains levels of free tRNAs and 50S ribosomes.</text>
</comment>
<evidence type="ECO:0000256" key="4">
    <source>
        <dbReference type="ARBA" id="ARBA00022884"/>
    </source>
</evidence>
<dbReference type="Gene3D" id="3.40.50.1470">
    <property type="entry name" value="Peptidyl-tRNA hydrolase"/>
    <property type="match status" value="1"/>
</dbReference>
<dbReference type="EMBL" id="QGTD01000012">
    <property type="protein sequence ID" value="PWU67831.1"/>
    <property type="molecule type" value="Genomic_DNA"/>
</dbReference>
<keyword evidence="4 8" id="KW-0694">RNA-binding</keyword>
<feature type="binding site" evidence="8">
    <location>
        <position position="66"/>
    </location>
    <ligand>
        <name>tRNA</name>
        <dbReference type="ChEBI" id="CHEBI:17843"/>
    </ligand>
</feature>
<dbReference type="SUPFAM" id="SSF53178">
    <property type="entry name" value="Peptidyl-tRNA hydrolase-like"/>
    <property type="match status" value="1"/>
</dbReference>
<dbReference type="PANTHER" id="PTHR17224:SF1">
    <property type="entry name" value="PEPTIDYL-TRNA HYDROLASE"/>
    <property type="match status" value="1"/>
</dbReference>
<feature type="binding site" evidence="8">
    <location>
        <position position="112"/>
    </location>
    <ligand>
        <name>tRNA</name>
        <dbReference type="ChEBI" id="CHEBI:17843"/>
    </ligand>
</feature>
<dbReference type="PROSITE" id="PS01196">
    <property type="entry name" value="PEPT_TRNA_HYDROL_2"/>
    <property type="match status" value="1"/>
</dbReference>
<name>A0A317KWH4_9BACI</name>
<dbReference type="CDD" id="cd00462">
    <property type="entry name" value="PTH"/>
    <property type="match status" value="1"/>
</dbReference>
<comment type="caution">
    <text evidence="11">The sequence shown here is derived from an EMBL/GenBank/DDBJ whole genome shotgun (WGS) entry which is preliminary data.</text>
</comment>